<feature type="transmembrane region" description="Helical" evidence="7">
    <location>
        <begin position="131"/>
        <end position="151"/>
    </location>
</feature>
<comment type="subcellular location">
    <subcellularLocation>
        <location evidence="1">Membrane</location>
        <topology evidence="1">Multi-pass membrane protein</topology>
    </subcellularLocation>
</comment>
<evidence type="ECO:0000256" key="7">
    <source>
        <dbReference type="SAM" id="Phobius"/>
    </source>
</evidence>
<evidence type="ECO:0000256" key="2">
    <source>
        <dbReference type="ARBA" id="ARBA00022692"/>
    </source>
</evidence>
<evidence type="ECO:0000313" key="10">
    <source>
        <dbReference type="Proteomes" id="UP000433876"/>
    </source>
</evidence>
<feature type="transmembrane region" description="Helical" evidence="7">
    <location>
        <begin position="45"/>
        <end position="66"/>
    </location>
</feature>
<gene>
    <name evidence="9" type="ORF">SMACR_00033</name>
</gene>
<evidence type="ECO:0000256" key="1">
    <source>
        <dbReference type="ARBA" id="ARBA00004141"/>
    </source>
</evidence>
<accession>A0A8S8ZL33</accession>
<dbReference type="PANTHER" id="PTHR33048:SF92">
    <property type="entry name" value="INTEGRAL MEMBRANE PROTEIN"/>
    <property type="match status" value="1"/>
</dbReference>
<feature type="transmembrane region" description="Helical" evidence="7">
    <location>
        <begin position="246"/>
        <end position="269"/>
    </location>
</feature>
<dbReference type="VEuPathDB" id="FungiDB:SMAC_00033"/>
<feature type="transmembrane region" description="Helical" evidence="7">
    <location>
        <begin position="184"/>
        <end position="202"/>
    </location>
</feature>
<keyword evidence="3 7" id="KW-1133">Transmembrane helix</keyword>
<name>A0A8S8ZL33_SORMA</name>
<evidence type="ECO:0000256" key="4">
    <source>
        <dbReference type="ARBA" id="ARBA00023136"/>
    </source>
</evidence>
<sequence>MVKMAKDATGILYGGMITYLVVSLVFICLRFYSKRIAKGKFYLDDWVLVLSFIIELIYTVITLWQIRNGLGVPIADLIGDNFTSFIQKMITLLKWTPIMELFGVLGTAVSKLSFCITLLRLVVKRWQKISVWFLITTCTATTIGISVISFFQCSYDVMPNPLLGKNGYCITQETVKTYNIFSCAYQAFMDLALSVVPTLVIWKLNMEDRRKISIISAMSLGFIAGGVGLAKTVMNATLGYTDTYNLATVLVLVQAEITATIGAACVPFCRPIVRKIRTTMKGESHDPEAGSEFGPRPVPLPMDVLQARRQSKVHARLGSDGDFYTQQTTSKDDDSVAILEVESGRHH</sequence>
<feature type="domain" description="Rhodopsin" evidence="8">
    <location>
        <begin position="29"/>
        <end position="275"/>
    </location>
</feature>
<protein>
    <recommendedName>
        <fullName evidence="8">Rhodopsin domain-containing protein</fullName>
    </recommendedName>
</protein>
<feature type="region of interest" description="Disordered" evidence="6">
    <location>
        <begin position="280"/>
        <end position="300"/>
    </location>
</feature>
<reference evidence="9 10" key="1">
    <citation type="submission" date="2017-07" db="EMBL/GenBank/DDBJ databases">
        <title>Genome sequence of the Sordaria macrospora wild type strain R19027.</title>
        <authorList>
            <person name="Nowrousian M."/>
            <person name="Teichert I."/>
            <person name="Kueck U."/>
        </authorList>
    </citation>
    <scope>NUCLEOTIDE SEQUENCE [LARGE SCALE GENOMIC DNA]</scope>
    <source>
        <strain evidence="9 10">R19027</strain>
        <tissue evidence="9">Mycelium</tissue>
    </source>
</reference>
<evidence type="ECO:0000259" key="8">
    <source>
        <dbReference type="Pfam" id="PF20684"/>
    </source>
</evidence>
<feature type="transmembrane region" description="Helical" evidence="7">
    <location>
        <begin position="214"/>
        <end position="234"/>
    </location>
</feature>
<dbReference type="EMBL" id="NMPR01000149">
    <property type="protein sequence ID" value="KAA8629105.1"/>
    <property type="molecule type" value="Genomic_DNA"/>
</dbReference>
<dbReference type="Pfam" id="PF20684">
    <property type="entry name" value="Fung_rhodopsin"/>
    <property type="match status" value="1"/>
</dbReference>
<keyword evidence="4 7" id="KW-0472">Membrane</keyword>
<dbReference type="AlphaFoldDB" id="A0A8S8ZL33"/>
<evidence type="ECO:0000256" key="6">
    <source>
        <dbReference type="SAM" id="MobiDB-lite"/>
    </source>
</evidence>
<feature type="transmembrane region" description="Helical" evidence="7">
    <location>
        <begin position="12"/>
        <end position="33"/>
    </location>
</feature>
<organism evidence="9 10">
    <name type="scientific">Sordaria macrospora</name>
    <dbReference type="NCBI Taxonomy" id="5147"/>
    <lineage>
        <taxon>Eukaryota</taxon>
        <taxon>Fungi</taxon>
        <taxon>Dikarya</taxon>
        <taxon>Ascomycota</taxon>
        <taxon>Pezizomycotina</taxon>
        <taxon>Sordariomycetes</taxon>
        <taxon>Sordariomycetidae</taxon>
        <taxon>Sordariales</taxon>
        <taxon>Sordariaceae</taxon>
        <taxon>Sordaria</taxon>
    </lineage>
</organism>
<feature type="transmembrane region" description="Helical" evidence="7">
    <location>
        <begin position="98"/>
        <end position="119"/>
    </location>
</feature>
<evidence type="ECO:0000256" key="5">
    <source>
        <dbReference type="ARBA" id="ARBA00038359"/>
    </source>
</evidence>
<evidence type="ECO:0000256" key="3">
    <source>
        <dbReference type="ARBA" id="ARBA00022989"/>
    </source>
</evidence>
<comment type="caution">
    <text evidence="9">The sequence shown here is derived from an EMBL/GenBank/DDBJ whole genome shotgun (WGS) entry which is preliminary data.</text>
</comment>
<dbReference type="GO" id="GO:0016020">
    <property type="term" value="C:membrane"/>
    <property type="evidence" value="ECO:0007669"/>
    <property type="project" value="UniProtKB-SubCell"/>
</dbReference>
<evidence type="ECO:0000313" key="9">
    <source>
        <dbReference type="EMBL" id="KAA8629105.1"/>
    </source>
</evidence>
<dbReference type="InterPro" id="IPR049326">
    <property type="entry name" value="Rhodopsin_dom_fungi"/>
</dbReference>
<dbReference type="PANTHER" id="PTHR33048">
    <property type="entry name" value="PTH11-LIKE INTEGRAL MEMBRANE PROTEIN (AFU_ORTHOLOGUE AFUA_5G11245)"/>
    <property type="match status" value="1"/>
</dbReference>
<proteinExistence type="inferred from homology"/>
<dbReference type="InterPro" id="IPR052337">
    <property type="entry name" value="SAT4-like"/>
</dbReference>
<comment type="similarity">
    <text evidence="5">Belongs to the SAT4 family.</text>
</comment>
<dbReference type="Proteomes" id="UP000433876">
    <property type="component" value="Unassembled WGS sequence"/>
</dbReference>
<keyword evidence="2 7" id="KW-0812">Transmembrane</keyword>